<comment type="caution">
    <text evidence="1">The sequence shown here is derived from an EMBL/GenBank/DDBJ whole genome shotgun (WGS) entry which is preliminary data.</text>
</comment>
<dbReference type="AlphaFoldDB" id="A0AAE0RHQ1"/>
<keyword evidence="2" id="KW-1185">Reference proteome</keyword>
<sequence length="104" mass="11831">MAELWRLAEHCQFGDGLSDMLRDRLVCGLHSESMQKRLLTERDLTFDASTGNSHLHGNSCERRAGITKKGISGMSHEQVHKYPTNAEYIQVAKALIVKYPFLER</sequence>
<reference evidence="1" key="1">
    <citation type="submission" date="2023-06" db="EMBL/GenBank/DDBJ databases">
        <title>Male Hemibagrus guttatus genome.</title>
        <authorList>
            <person name="Bian C."/>
        </authorList>
    </citation>
    <scope>NUCLEOTIDE SEQUENCE</scope>
    <source>
        <strain evidence="1">Male_cb2023</strain>
        <tissue evidence="1">Muscle</tissue>
    </source>
</reference>
<dbReference type="EMBL" id="JAUCMX010000001">
    <property type="protein sequence ID" value="KAK3556351.1"/>
    <property type="molecule type" value="Genomic_DNA"/>
</dbReference>
<evidence type="ECO:0000313" key="2">
    <source>
        <dbReference type="Proteomes" id="UP001274896"/>
    </source>
</evidence>
<protein>
    <submittedName>
        <fullName evidence="1">Uncharacterized protein</fullName>
    </submittedName>
</protein>
<dbReference type="Proteomes" id="UP001274896">
    <property type="component" value="Unassembled WGS sequence"/>
</dbReference>
<proteinExistence type="predicted"/>
<organism evidence="1 2">
    <name type="scientific">Hemibagrus guttatus</name>
    <dbReference type="NCBI Taxonomy" id="175788"/>
    <lineage>
        <taxon>Eukaryota</taxon>
        <taxon>Metazoa</taxon>
        <taxon>Chordata</taxon>
        <taxon>Craniata</taxon>
        <taxon>Vertebrata</taxon>
        <taxon>Euteleostomi</taxon>
        <taxon>Actinopterygii</taxon>
        <taxon>Neopterygii</taxon>
        <taxon>Teleostei</taxon>
        <taxon>Ostariophysi</taxon>
        <taxon>Siluriformes</taxon>
        <taxon>Bagridae</taxon>
        <taxon>Hemibagrus</taxon>
    </lineage>
</organism>
<evidence type="ECO:0000313" key="1">
    <source>
        <dbReference type="EMBL" id="KAK3556351.1"/>
    </source>
</evidence>
<accession>A0AAE0RHQ1</accession>
<gene>
    <name evidence="1" type="ORF">QTP70_007083</name>
</gene>
<name>A0AAE0RHQ1_9TELE</name>